<feature type="region of interest" description="Disordered" evidence="1">
    <location>
        <begin position="16"/>
        <end position="43"/>
    </location>
</feature>
<name>A0A915IUA3_ROMCU</name>
<organism evidence="2 3">
    <name type="scientific">Romanomermis culicivorax</name>
    <name type="common">Nematode worm</name>
    <dbReference type="NCBI Taxonomy" id="13658"/>
    <lineage>
        <taxon>Eukaryota</taxon>
        <taxon>Metazoa</taxon>
        <taxon>Ecdysozoa</taxon>
        <taxon>Nematoda</taxon>
        <taxon>Enoplea</taxon>
        <taxon>Dorylaimia</taxon>
        <taxon>Mermithida</taxon>
        <taxon>Mermithoidea</taxon>
        <taxon>Mermithidae</taxon>
        <taxon>Romanomermis</taxon>
    </lineage>
</organism>
<dbReference type="WBParaSite" id="nRc.2.0.1.t16964-RA">
    <property type="protein sequence ID" value="nRc.2.0.1.t16964-RA"/>
    <property type="gene ID" value="nRc.2.0.1.g16964"/>
</dbReference>
<dbReference type="AlphaFoldDB" id="A0A915IUA3"/>
<feature type="compositionally biased region" description="Polar residues" evidence="1">
    <location>
        <begin position="30"/>
        <end position="43"/>
    </location>
</feature>
<evidence type="ECO:0000313" key="3">
    <source>
        <dbReference type="WBParaSite" id="nRc.2.0.1.t16964-RA"/>
    </source>
</evidence>
<keyword evidence="2" id="KW-1185">Reference proteome</keyword>
<reference evidence="3" key="1">
    <citation type="submission" date="2022-11" db="UniProtKB">
        <authorList>
            <consortium name="WormBaseParasite"/>
        </authorList>
    </citation>
    <scope>IDENTIFICATION</scope>
</reference>
<dbReference type="Proteomes" id="UP000887565">
    <property type="component" value="Unplaced"/>
</dbReference>
<proteinExistence type="predicted"/>
<feature type="compositionally biased region" description="Basic and acidic residues" evidence="1">
    <location>
        <begin position="20"/>
        <end position="29"/>
    </location>
</feature>
<accession>A0A915IUA3</accession>
<protein>
    <submittedName>
        <fullName evidence="3">Uncharacterized protein</fullName>
    </submittedName>
</protein>
<sequence>LRFKKTVESRGITEGDVDEYSNKRQERNRTNSSSISCFNMGKSSPKSRVFVLKLEIEEKSKQNQLCQ</sequence>
<evidence type="ECO:0000313" key="2">
    <source>
        <dbReference type="Proteomes" id="UP000887565"/>
    </source>
</evidence>
<evidence type="ECO:0000256" key="1">
    <source>
        <dbReference type="SAM" id="MobiDB-lite"/>
    </source>
</evidence>